<evidence type="ECO:0000256" key="2">
    <source>
        <dbReference type="ARBA" id="ARBA00022694"/>
    </source>
</evidence>
<dbReference type="InterPro" id="IPR020094">
    <property type="entry name" value="TruA/RsuA/RluB/E/F_N"/>
</dbReference>
<comment type="subunit">
    <text evidence="4">Homodimer.</text>
</comment>
<evidence type="ECO:0000313" key="8">
    <source>
        <dbReference type="Proteomes" id="UP001500547"/>
    </source>
</evidence>
<keyword evidence="3 4" id="KW-0413">Isomerase</keyword>
<evidence type="ECO:0000256" key="3">
    <source>
        <dbReference type="ARBA" id="ARBA00023235"/>
    </source>
</evidence>
<dbReference type="SUPFAM" id="SSF55120">
    <property type="entry name" value="Pseudouridine synthase"/>
    <property type="match status" value="1"/>
</dbReference>
<organism evidence="7 8">
    <name type="scientific">Viridibacterium curvum</name>
    <dbReference type="NCBI Taxonomy" id="1101404"/>
    <lineage>
        <taxon>Bacteria</taxon>
        <taxon>Pseudomonadati</taxon>
        <taxon>Pseudomonadota</taxon>
        <taxon>Betaproteobacteria</taxon>
        <taxon>Rhodocyclales</taxon>
        <taxon>Rhodocyclaceae</taxon>
        <taxon>Viridibacterium</taxon>
    </lineage>
</organism>
<feature type="domain" description="Pseudouridine synthase I TruA alpha/beta" evidence="6">
    <location>
        <begin position="8"/>
        <end position="103"/>
    </location>
</feature>
<accession>A0ABP9QG29</accession>
<comment type="function">
    <text evidence="4">Formation of pseudouridine at positions 38, 39 and 40 in the anticodon stem and loop of transfer RNAs.</text>
</comment>
<proteinExistence type="inferred from homology"/>
<dbReference type="InterPro" id="IPR020095">
    <property type="entry name" value="PsdUridine_synth_TruA_C"/>
</dbReference>
<sequence>MARIVLSIEYDGSAFEGWQSQPHGRTVQDVLQAAVREIAGHEVVLHCAGRTDTGVHATTQIAHFDTDAARPLSAWVRGVNAHLPHAVSVHWSQEVDEDFHARFSAEARRYRYVLLNQPVRPAVLAGRVGWHHAPLDLAAMQAACAAIIGTHDFSAFRAASCQANTPVRLMHLARVGRQGNCLHFDFAANGFLHHMVRNLVGALLHVGKGEAAPDFMRELLRQADRRLSPPTFAPDGLYLCGIRYPESHGLPARGQLFVPPAISGNPCEPESRSVD</sequence>
<dbReference type="Proteomes" id="UP001500547">
    <property type="component" value="Unassembled WGS sequence"/>
</dbReference>
<keyword evidence="8" id="KW-1185">Reference proteome</keyword>
<dbReference type="HAMAP" id="MF_00171">
    <property type="entry name" value="TruA"/>
    <property type="match status" value="1"/>
</dbReference>
<feature type="domain" description="Pseudouridine synthase I TruA alpha/beta" evidence="6">
    <location>
        <begin position="143"/>
        <end position="245"/>
    </location>
</feature>
<dbReference type="PANTHER" id="PTHR11142:SF0">
    <property type="entry name" value="TRNA PSEUDOURIDINE SYNTHASE-LIKE 1"/>
    <property type="match status" value="1"/>
</dbReference>
<dbReference type="NCBIfam" id="TIGR00071">
    <property type="entry name" value="hisT_truA"/>
    <property type="match status" value="1"/>
</dbReference>
<evidence type="ECO:0000256" key="1">
    <source>
        <dbReference type="ARBA" id="ARBA00009375"/>
    </source>
</evidence>
<feature type="active site" description="Nucleophile" evidence="4">
    <location>
        <position position="52"/>
    </location>
</feature>
<evidence type="ECO:0000313" key="7">
    <source>
        <dbReference type="EMBL" id="GAA5161352.1"/>
    </source>
</evidence>
<dbReference type="InterPro" id="IPR020097">
    <property type="entry name" value="PsdUridine_synth_TruA_a/b_dom"/>
</dbReference>
<keyword evidence="2 4" id="KW-0819">tRNA processing</keyword>
<dbReference type="PANTHER" id="PTHR11142">
    <property type="entry name" value="PSEUDOURIDYLATE SYNTHASE"/>
    <property type="match status" value="1"/>
</dbReference>
<comment type="caution">
    <text evidence="7">The sequence shown here is derived from an EMBL/GenBank/DDBJ whole genome shotgun (WGS) entry which is preliminary data.</text>
</comment>
<evidence type="ECO:0000256" key="5">
    <source>
        <dbReference type="RuleBase" id="RU003792"/>
    </source>
</evidence>
<reference evidence="8" key="1">
    <citation type="journal article" date="2019" name="Int. J. Syst. Evol. Microbiol.">
        <title>The Global Catalogue of Microorganisms (GCM) 10K type strain sequencing project: providing services to taxonomists for standard genome sequencing and annotation.</title>
        <authorList>
            <consortium name="The Broad Institute Genomics Platform"/>
            <consortium name="The Broad Institute Genome Sequencing Center for Infectious Disease"/>
            <person name="Wu L."/>
            <person name="Ma J."/>
        </authorList>
    </citation>
    <scope>NUCLEOTIDE SEQUENCE [LARGE SCALE GENOMIC DNA]</scope>
    <source>
        <strain evidence="8">JCM 18715</strain>
    </source>
</reference>
<dbReference type="Gene3D" id="3.30.70.580">
    <property type="entry name" value="Pseudouridine synthase I, catalytic domain, N-terminal subdomain"/>
    <property type="match status" value="1"/>
</dbReference>
<dbReference type="Pfam" id="PF01416">
    <property type="entry name" value="PseudoU_synth_1"/>
    <property type="match status" value="2"/>
</dbReference>
<feature type="binding site" evidence="4">
    <location>
        <position position="110"/>
    </location>
    <ligand>
        <name>substrate</name>
    </ligand>
</feature>
<name>A0ABP9QG29_9RHOO</name>
<comment type="similarity">
    <text evidence="1 4 5">Belongs to the tRNA pseudouridine synthase TruA family.</text>
</comment>
<evidence type="ECO:0000259" key="6">
    <source>
        <dbReference type="Pfam" id="PF01416"/>
    </source>
</evidence>
<dbReference type="Gene3D" id="3.30.70.660">
    <property type="entry name" value="Pseudouridine synthase I, catalytic domain, C-terminal subdomain"/>
    <property type="match status" value="1"/>
</dbReference>
<gene>
    <name evidence="4 7" type="primary">truA</name>
    <name evidence="7" type="ORF">GCM10025770_10470</name>
</gene>
<protein>
    <recommendedName>
        <fullName evidence="4">tRNA pseudouridine synthase A</fullName>
        <ecNumber evidence="4">5.4.99.12</ecNumber>
    </recommendedName>
    <alternativeName>
        <fullName evidence="4">tRNA pseudouridine(38-40) synthase</fullName>
    </alternativeName>
    <alternativeName>
        <fullName evidence="4">tRNA pseudouridylate synthase I</fullName>
    </alternativeName>
    <alternativeName>
        <fullName evidence="4">tRNA-uridine isomerase I</fullName>
    </alternativeName>
</protein>
<comment type="catalytic activity">
    <reaction evidence="4 5">
        <text>uridine(38/39/40) in tRNA = pseudouridine(38/39/40) in tRNA</text>
        <dbReference type="Rhea" id="RHEA:22376"/>
        <dbReference type="Rhea" id="RHEA-COMP:10085"/>
        <dbReference type="Rhea" id="RHEA-COMP:10087"/>
        <dbReference type="ChEBI" id="CHEBI:65314"/>
        <dbReference type="ChEBI" id="CHEBI:65315"/>
        <dbReference type="EC" id="5.4.99.12"/>
    </reaction>
</comment>
<comment type="caution">
    <text evidence="4">Lacks conserved residue(s) required for the propagation of feature annotation.</text>
</comment>
<dbReference type="CDD" id="cd02570">
    <property type="entry name" value="PseudoU_synth_EcTruA"/>
    <property type="match status" value="1"/>
</dbReference>
<dbReference type="PIRSF" id="PIRSF001430">
    <property type="entry name" value="tRNA_psdUrid_synth"/>
    <property type="match status" value="1"/>
</dbReference>
<dbReference type="RefSeq" id="WP_345531819.1">
    <property type="nucleotide sequence ID" value="NZ_BAABLD010000005.1"/>
</dbReference>
<evidence type="ECO:0000256" key="4">
    <source>
        <dbReference type="HAMAP-Rule" id="MF_00171"/>
    </source>
</evidence>
<dbReference type="InterPro" id="IPR020103">
    <property type="entry name" value="PsdUridine_synth_cat_dom_sf"/>
</dbReference>
<dbReference type="EC" id="5.4.99.12" evidence="4"/>
<dbReference type="EMBL" id="BAABLD010000005">
    <property type="protein sequence ID" value="GAA5161352.1"/>
    <property type="molecule type" value="Genomic_DNA"/>
</dbReference>
<dbReference type="InterPro" id="IPR001406">
    <property type="entry name" value="PsdUridine_synth_TruA"/>
</dbReference>